<organism evidence="1 2">
    <name type="scientific">Araneus ventricosus</name>
    <name type="common">Orbweaver spider</name>
    <name type="synonym">Epeira ventricosa</name>
    <dbReference type="NCBI Taxonomy" id="182803"/>
    <lineage>
        <taxon>Eukaryota</taxon>
        <taxon>Metazoa</taxon>
        <taxon>Ecdysozoa</taxon>
        <taxon>Arthropoda</taxon>
        <taxon>Chelicerata</taxon>
        <taxon>Arachnida</taxon>
        <taxon>Araneae</taxon>
        <taxon>Araneomorphae</taxon>
        <taxon>Entelegynae</taxon>
        <taxon>Araneoidea</taxon>
        <taxon>Araneidae</taxon>
        <taxon>Araneus</taxon>
    </lineage>
</organism>
<sequence>MSAKAFSKHSAISHQIGQECHEYGLPFRNLSGEIDILYLWFLVYQNLHIFQREDIQSIRFSRCLLRRSFMYVLSVRNENSIRQVVSLETVAIATGYVMEYPFRRGGI</sequence>
<dbReference type="EMBL" id="BGPR01008925">
    <property type="protein sequence ID" value="GBN36926.1"/>
    <property type="molecule type" value="Genomic_DNA"/>
</dbReference>
<evidence type="ECO:0000313" key="2">
    <source>
        <dbReference type="Proteomes" id="UP000499080"/>
    </source>
</evidence>
<reference evidence="1 2" key="1">
    <citation type="journal article" date="2019" name="Sci. Rep.">
        <title>Orb-weaving spider Araneus ventricosus genome elucidates the spidroin gene catalogue.</title>
        <authorList>
            <person name="Kono N."/>
            <person name="Nakamura H."/>
            <person name="Ohtoshi R."/>
            <person name="Moran D.A.P."/>
            <person name="Shinohara A."/>
            <person name="Yoshida Y."/>
            <person name="Fujiwara M."/>
            <person name="Mori M."/>
            <person name="Tomita M."/>
            <person name="Arakawa K."/>
        </authorList>
    </citation>
    <scope>NUCLEOTIDE SEQUENCE [LARGE SCALE GENOMIC DNA]</scope>
</reference>
<evidence type="ECO:0000313" key="1">
    <source>
        <dbReference type="EMBL" id="GBN36926.1"/>
    </source>
</evidence>
<accession>A0A4Y2NGN1</accession>
<dbReference type="AlphaFoldDB" id="A0A4Y2NGN1"/>
<dbReference type="Proteomes" id="UP000499080">
    <property type="component" value="Unassembled WGS sequence"/>
</dbReference>
<keyword evidence="2" id="KW-1185">Reference proteome</keyword>
<comment type="caution">
    <text evidence="1">The sequence shown here is derived from an EMBL/GenBank/DDBJ whole genome shotgun (WGS) entry which is preliminary data.</text>
</comment>
<protein>
    <submittedName>
        <fullName evidence="1">Uncharacterized protein</fullName>
    </submittedName>
</protein>
<proteinExistence type="predicted"/>
<name>A0A4Y2NGN1_ARAVE</name>
<gene>
    <name evidence="1" type="ORF">AVEN_187232_1</name>
</gene>